<accession>A0AA38HZC1</accession>
<dbReference type="PANTHER" id="PTHR47154:SF2">
    <property type="entry name" value="G-PROTEIN COUPLED RECEPTOR MTH-RELATED"/>
    <property type="match status" value="1"/>
</dbReference>
<dbReference type="InterPro" id="IPR051384">
    <property type="entry name" value="Mth_GPCR"/>
</dbReference>
<name>A0AA38HZC1_9CUCU</name>
<dbReference type="EMBL" id="JALNTZ010000006">
    <property type="protein sequence ID" value="KAJ3647428.1"/>
    <property type="molecule type" value="Genomic_DNA"/>
</dbReference>
<keyword evidence="1" id="KW-1133">Transmembrane helix</keyword>
<evidence type="ECO:0000313" key="3">
    <source>
        <dbReference type="Proteomes" id="UP001168821"/>
    </source>
</evidence>
<evidence type="ECO:0000256" key="1">
    <source>
        <dbReference type="SAM" id="Phobius"/>
    </source>
</evidence>
<keyword evidence="1" id="KW-0472">Membrane</keyword>
<dbReference type="GO" id="GO:0005886">
    <property type="term" value="C:plasma membrane"/>
    <property type="evidence" value="ECO:0007669"/>
    <property type="project" value="TreeGrafter"/>
</dbReference>
<dbReference type="Gene3D" id="1.20.1070.10">
    <property type="entry name" value="Rhodopsin 7-helix transmembrane proteins"/>
    <property type="match status" value="1"/>
</dbReference>
<feature type="transmembrane region" description="Helical" evidence="1">
    <location>
        <begin position="24"/>
        <end position="46"/>
    </location>
</feature>
<dbReference type="AlphaFoldDB" id="A0AA38HZC1"/>
<comment type="caution">
    <text evidence="2">The sequence shown here is derived from an EMBL/GenBank/DDBJ whole genome shotgun (WGS) entry which is preliminary data.</text>
</comment>
<reference evidence="2" key="1">
    <citation type="journal article" date="2023" name="G3 (Bethesda)">
        <title>Whole genome assemblies of Zophobas morio and Tenebrio molitor.</title>
        <authorList>
            <person name="Kaur S."/>
            <person name="Stinson S.A."/>
            <person name="diCenzo G.C."/>
        </authorList>
    </citation>
    <scope>NUCLEOTIDE SEQUENCE</scope>
    <source>
        <strain evidence="2">QUZm001</strain>
    </source>
</reference>
<keyword evidence="3" id="KW-1185">Reference proteome</keyword>
<dbReference type="PANTHER" id="PTHR47154">
    <property type="entry name" value="G-PROTEIN COUPLED RECEPTOR MTH-RELATED"/>
    <property type="match status" value="1"/>
</dbReference>
<evidence type="ECO:0000313" key="2">
    <source>
        <dbReference type="EMBL" id="KAJ3647428.1"/>
    </source>
</evidence>
<proteinExistence type="predicted"/>
<protein>
    <submittedName>
        <fullName evidence="2">Uncharacterized protein</fullName>
    </submittedName>
</protein>
<keyword evidence="1" id="KW-0812">Transmembrane</keyword>
<gene>
    <name evidence="2" type="ORF">Zmor_019307</name>
</gene>
<dbReference type="Proteomes" id="UP001168821">
    <property type="component" value="Unassembled WGS sequence"/>
</dbReference>
<dbReference type="GO" id="GO:0008528">
    <property type="term" value="F:G protein-coupled peptide receptor activity"/>
    <property type="evidence" value="ECO:0007669"/>
    <property type="project" value="TreeGrafter"/>
</dbReference>
<organism evidence="2 3">
    <name type="scientific">Zophobas morio</name>
    <dbReference type="NCBI Taxonomy" id="2755281"/>
    <lineage>
        <taxon>Eukaryota</taxon>
        <taxon>Metazoa</taxon>
        <taxon>Ecdysozoa</taxon>
        <taxon>Arthropoda</taxon>
        <taxon>Hexapoda</taxon>
        <taxon>Insecta</taxon>
        <taxon>Pterygota</taxon>
        <taxon>Neoptera</taxon>
        <taxon>Endopterygota</taxon>
        <taxon>Coleoptera</taxon>
        <taxon>Polyphaga</taxon>
        <taxon>Cucujiformia</taxon>
        <taxon>Tenebrionidae</taxon>
        <taxon>Zophobas</taxon>
    </lineage>
</organism>
<sequence length="93" mass="10664">MGISWIFELLSAAFQEVDPVLQTIWYVTDGLNTLQGILIFLILVVLRKRVIRGLADRSLCGVRLPSRWRAAADDECEEFEEELNLSETQIQKL</sequence>